<dbReference type="Gene3D" id="3.40.390.10">
    <property type="entry name" value="Collagenase (Catalytic Domain)"/>
    <property type="match status" value="1"/>
</dbReference>
<feature type="compositionally biased region" description="Polar residues" evidence="1">
    <location>
        <begin position="313"/>
        <end position="327"/>
    </location>
</feature>
<proteinExistence type="predicted"/>
<evidence type="ECO:0008006" key="5">
    <source>
        <dbReference type="Google" id="ProtNLM"/>
    </source>
</evidence>
<feature type="region of interest" description="Disordered" evidence="1">
    <location>
        <begin position="308"/>
        <end position="383"/>
    </location>
</feature>
<dbReference type="EMBL" id="JASNQZ010000004">
    <property type="protein sequence ID" value="KAL0958508.1"/>
    <property type="molecule type" value="Genomic_DNA"/>
</dbReference>
<gene>
    <name evidence="3" type="ORF">HGRIS_000650</name>
</gene>
<dbReference type="Proteomes" id="UP001556367">
    <property type="component" value="Unassembled WGS sequence"/>
</dbReference>
<feature type="compositionally biased region" description="Basic and acidic residues" evidence="1">
    <location>
        <begin position="372"/>
        <end position="383"/>
    </location>
</feature>
<evidence type="ECO:0000313" key="4">
    <source>
        <dbReference type="Proteomes" id="UP001556367"/>
    </source>
</evidence>
<comment type="caution">
    <text evidence="3">The sequence shown here is derived from an EMBL/GenBank/DDBJ whole genome shotgun (WGS) entry which is preliminary data.</text>
</comment>
<dbReference type="InterPro" id="IPR024079">
    <property type="entry name" value="MetalloPept_cat_dom_sf"/>
</dbReference>
<evidence type="ECO:0000256" key="2">
    <source>
        <dbReference type="SAM" id="SignalP"/>
    </source>
</evidence>
<name>A0ABR3JT93_9AGAR</name>
<feature type="chain" id="PRO_5045634323" description="Lysine-specific metallo-endopeptidase domain-containing protein" evidence="2">
    <location>
        <begin position="23"/>
        <end position="383"/>
    </location>
</feature>
<feature type="signal peptide" evidence="2">
    <location>
        <begin position="1"/>
        <end position="22"/>
    </location>
</feature>
<keyword evidence="2" id="KW-0732">Signal</keyword>
<protein>
    <recommendedName>
        <fullName evidence="5">Lysine-specific metallo-endopeptidase domain-containing protein</fullName>
    </recommendedName>
</protein>
<evidence type="ECO:0000256" key="1">
    <source>
        <dbReference type="SAM" id="MobiDB-lite"/>
    </source>
</evidence>
<accession>A0ABR3JT93</accession>
<evidence type="ECO:0000313" key="3">
    <source>
        <dbReference type="EMBL" id="KAL0958508.1"/>
    </source>
</evidence>
<reference evidence="4" key="1">
    <citation type="submission" date="2024-06" db="EMBL/GenBank/DDBJ databases">
        <title>Multi-omics analyses provide insights into the biosynthesis of the anticancer antibiotic pleurotin in Hohenbuehelia grisea.</title>
        <authorList>
            <person name="Weaver J.A."/>
            <person name="Alberti F."/>
        </authorList>
    </citation>
    <scope>NUCLEOTIDE SEQUENCE [LARGE SCALE GENOMIC DNA]</scope>
    <source>
        <strain evidence="4">T-177</strain>
    </source>
</reference>
<keyword evidence="4" id="KW-1185">Reference proteome</keyword>
<sequence length="383" mass="41842">MIITLRPALLSMLCVSFLVAHAAPLLPNALQRRAFVPIHIYTDSRQPEDDYIKDEGDCRAHARDIQAAFQEVLILATAGYQAASTAIGHPDSHFRGSVNHRDTIPFHQFFGPDAVPEIIAARYKAIIDQIDVSAVQIVDAIDLDRLDQMDPVRGAITIQCWITPETMTALADSQPDISQPGVHKEDANIIRLHAQLLQKEPKSYKEVVKAWLDSPGGPFSVEGLSITIFHELFHSWVLYPDGPLVDVKGSLSYELSDVQNLSVEEKNKNAHNYVWYAFMWLAKPQLFEKTCTAPSSITHLSKRKQAVVGNQGLGQTTPVGNGSQRPSADQRLAGSTLPPAANGVVNGGPSAPVSGSRKPPVGTVPGSVKPAPEQRQDFCERIV</sequence>
<organism evidence="3 4">
    <name type="scientific">Hohenbuehelia grisea</name>
    <dbReference type="NCBI Taxonomy" id="104357"/>
    <lineage>
        <taxon>Eukaryota</taxon>
        <taxon>Fungi</taxon>
        <taxon>Dikarya</taxon>
        <taxon>Basidiomycota</taxon>
        <taxon>Agaricomycotina</taxon>
        <taxon>Agaricomycetes</taxon>
        <taxon>Agaricomycetidae</taxon>
        <taxon>Agaricales</taxon>
        <taxon>Pleurotineae</taxon>
        <taxon>Pleurotaceae</taxon>
        <taxon>Hohenbuehelia</taxon>
    </lineage>
</organism>